<gene>
    <name evidence="1" type="ORF">MNB_SV-12-518</name>
</gene>
<reference evidence="1" key="1">
    <citation type="submission" date="2016-10" db="EMBL/GenBank/DDBJ databases">
        <authorList>
            <person name="de Groot N.N."/>
        </authorList>
    </citation>
    <scope>NUCLEOTIDE SEQUENCE</scope>
</reference>
<sequence>MLKIFLSLIAITLFIVIGIDSISLENNPKEIKPKETTLYIEPIKEKPVEIASLYENKNSDKKEYKDNSIYDEIKSLFEKADSLTNPNNYRDALEIYNKIIDMSQNRDDTTLLKSFAKAYFSKAYIFTNYSQSKDEAIVAYDSVIEKFVDSKDEKLLLLYYHAQIQKSHLLEKNESIKIYDEIIDKFKNSDSTELLKKFASAQFAKSYLLSGEESIDIYDEIINRFKHSDDKKLLKELSTAQFAKAYLLNDCLENKMEAIEVYDEIIERFSSYEGDLFQKEITDALFFKSFLLMGDYRQESMEIFDEIIDRCKVAEDGTVPRNFEYSVINNIELALITNDDDTKYRDLANKYLSHLEDTRPQLEMLTILRNAQELNQDKAIQRWKDEYKDYHFENWSFEELKKWNNQMEDKKERDRIRGYLNDFIKHSNTTS</sequence>
<accession>A0A1W1CNQ1</accession>
<protein>
    <submittedName>
        <fullName evidence="1">Uncharacterized protein</fullName>
    </submittedName>
</protein>
<dbReference type="AlphaFoldDB" id="A0A1W1CNQ1"/>
<evidence type="ECO:0000313" key="1">
    <source>
        <dbReference type="EMBL" id="SFV67365.1"/>
    </source>
</evidence>
<dbReference type="Gene3D" id="1.25.40.10">
    <property type="entry name" value="Tetratricopeptide repeat domain"/>
    <property type="match status" value="1"/>
</dbReference>
<organism evidence="1">
    <name type="scientific">hydrothermal vent metagenome</name>
    <dbReference type="NCBI Taxonomy" id="652676"/>
    <lineage>
        <taxon>unclassified sequences</taxon>
        <taxon>metagenomes</taxon>
        <taxon>ecological metagenomes</taxon>
    </lineage>
</organism>
<dbReference type="SUPFAM" id="SSF48452">
    <property type="entry name" value="TPR-like"/>
    <property type="match status" value="1"/>
</dbReference>
<name>A0A1W1CNQ1_9ZZZZ</name>
<dbReference type="EMBL" id="FPHE01000161">
    <property type="protein sequence ID" value="SFV67365.1"/>
    <property type="molecule type" value="Genomic_DNA"/>
</dbReference>
<proteinExistence type="predicted"/>
<dbReference type="InterPro" id="IPR011990">
    <property type="entry name" value="TPR-like_helical_dom_sf"/>
</dbReference>